<name>A0A383VL61_TETOB</name>
<dbReference type="AlphaFoldDB" id="A0A383VL61"/>
<dbReference type="Proteomes" id="UP000256970">
    <property type="component" value="Unassembled WGS sequence"/>
</dbReference>
<proteinExistence type="predicted"/>
<dbReference type="Gene3D" id="3.40.1000.10">
    <property type="entry name" value="Mog1/PsbP, alpha/beta/alpha sandwich"/>
    <property type="match status" value="1"/>
</dbReference>
<dbReference type="GO" id="GO:0009654">
    <property type="term" value="C:photosystem II oxygen evolving complex"/>
    <property type="evidence" value="ECO:0007669"/>
    <property type="project" value="InterPro"/>
</dbReference>
<dbReference type="PANTHER" id="PTHR31407">
    <property type="match status" value="1"/>
</dbReference>
<evidence type="ECO:0000313" key="2">
    <source>
        <dbReference type="EMBL" id="SZX66275.1"/>
    </source>
</evidence>
<dbReference type="GO" id="GO:0019898">
    <property type="term" value="C:extrinsic component of membrane"/>
    <property type="evidence" value="ECO:0007669"/>
    <property type="project" value="InterPro"/>
</dbReference>
<organism evidence="2 3">
    <name type="scientific">Tetradesmus obliquus</name>
    <name type="common">Green alga</name>
    <name type="synonym">Acutodesmus obliquus</name>
    <dbReference type="NCBI Taxonomy" id="3088"/>
    <lineage>
        <taxon>Eukaryota</taxon>
        <taxon>Viridiplantae</taxon>
        <taxon>Chlorophyta</taxon>
        <taxon>core chlorophytes</taxon>
        <taxon>Chlorophyceae</taxon>
        <taxon>CS clade</taxon>
        <taxon>Sphaeropleales</taxon>
        <taxon>Scenedesmaceae</taxon>
        <taxon>Tetradesmus</taxon>
    </lineage>
</organism>
<accession>A0A383VL61</accession>
<dbReference type="InterPro" id="IPR002683">
    <property type="entry name" value="PsbP_C"/>
</dbReference>
<feature type="domain" description="PsbP C-terminal" evidence="1">
    <location>
        <begin position="101"/>
        <end position="248"/>
    </location>
</feature>
<dbReference type="PANTHER" id="PTHR31407:SF16">
    <property type="entry name" value="PSBP DOMAIN-CONTAINING PROTEIN 7, CHLOROPLASTIC"/>
    <property type="match status" value="1"/>
</dbReference>
<dbReference type="Pfam" id="PF01789">
    <property type="entry name" value="PsbP"/>
    <property type="match status" value="1"/>
</dbReference>
<evidence type="ECO:0000259" key="1">
    <source>
        <dbReference type="Pfam" id="PF01789"/>
    </source>
</evidence>
<dbReference type="STRING" id="3088.A0A383VL61"/>
<gene>
    <name evidence="2" type="ORF">BQ4739_LOCUS6708</name>
</gene>
<protein>
    <recommendedName>
        <fullName evidence="1">PsbP C-terminal domain-containing protein</fullName>
    </recommendedName>
</protein>
<dbReference type="GO" id="GO:0015979">
    <property type="term" value="P:photosynthesis"/>
    <property type="evidence" value="ECO:0007669"/>
    <property type="project" value="InterPro"/>
</dbReference>
<dbReference type="EMBL" id="FNXT01000690">
    <property type="protein sequence ID" value="SZX66275.1"/>
    <property type="molecule type" value="Genomic_DNA"/>
</dbReference>
<dbReference type="SUPFAM" id="SSF55724">
    <property type="entry name" value="Mog1p/PsbP-like"/>
    <property type="match status" value="1"/>
</dbReference>
<keyword evidence="3" id="KW-1185">Reference proteome</keyword>
<sequence>MALSTRTASSAPCKAASKARCFSSIRPSVRAATRCHVVANACKPSDAEAGVTIARREALLASIALPLLMQQSAQADAEYNKFFGMASPPTSYGGYGGNANESPKYTFEYPAGWKQEVPSKVEKGTQGIDGRVVNPRSKDQRAFVITLTRAGEDNARFQLTDTESTFASFAGADYDLQDALSDATNTEKSESEKEGIKFFNYKIDSPAYVYLSSIAVKDGKVFALFVRSPSRLYGAAANDLQHIVDTFKLL</sequence>
<reference evidence="2 3" key="1">
    <citation type="submission" date="2016-10" db="EMBL/GenBank/DDBJ databases">
        <authorList>
            <person name="Cai Z."/>
        </authorList>
    </citation>
    <scope>NUCLEOTIDE SEQUENCE [LARGE SCALE GENOMIC DNA]</scope>
</reference>
<evidence type="ECO:0000313" key="3">
    <source>
        <dbReference type="Proteomes" id="UP000256970"/>
    </source>
</evidence>
<dbReference type="InterPro" id="IPR016123">
    <property type="entry name" value="Mog1/PsbP_a/b/a-sand"/>
</dbReference>
<dbReference type="GO" id="GO:0005509">
    <property type="term" value="F:calcium ion binding"/>
    <property type="evidence" value="ECO:0007669"/>
    <property type="project" value="InterPro"/>
</dbReference>